<dbReference type="EMBL" id="MSAG01000024">
    <property type="protein sequence ID" value="PUX20337.1"/>
    <property type="molecule type" value="Genomic_DNA"/>
</dbReference>
<comment type="caution">
    <text evidence="1">The sequence shown here is derived from an EMBL/GenBank/DDBJ whole genome shotgun (WGS) entry which is preliminary data.</text>
</comment>
<dbReference type="OrthoDB" id="2229810at2"/>
<evidence type="ECO:0000313" key="1">
    <source>
        <dbReference type="EMBL" id="PUX20337.1"/>
    </source>
</evidence>
<dbReference type="AlphaFoldDB" id="A0A2T7B322"/>
<gene>
    <name evidence="1" type="ORF">BS411_14965</name>
</gene>
<sequence>MSIEDVNKIDLFTVTSEEICPAQAFLIITDHLEWPLNPNEHLFMLQEKINSYIAAVESGEVNNLFPESRGKDIVIKIYFQHRIPMECVDFLGKVSEVLSSTNIQLQYEESE</sequence>
<name>A0A2T7B322_9ENTR</name>
<protein>
    <submittedName>
        <fullName evidence="1">Uncharacterized protein</fullName>
    </submittedName>
</protein>
<proteinExistence type="predicted"/>
<accession>A0A2T7B322</accession>
<dbReference type="Pfam" id="PF20212">
    <property type="entry name" value="DUF6572"/>
    <property type="match status" value="1"/>
</dbReference>
<organism evidence="1">
    <name type="scientific">Cronobacter turicensis</name>
    <dbReference type="NCBI Taxonomy" id="413502"/>
    <lineage>
        <taxon>Bacteria</taxon>
        <taxon>Pseudomonadati</taxon>
        <taxon>Pseudomonadota</taxon>
        <taxon>Gammaproteobacteria</taxon>
        <taxon>Enterobacterales</taxon>
        <taxon>Enterobacteriaceae</taxon>
        <taxon>Cronobacter</taxon>
    </lineage>
</organism>
<dbReference type="RefSeq" id="WP_075198974.1">
    <property type="nucleotide sequence ID" value="NZ_CP187985.1"/>
</dbReference>
<reference evidence="1" key="1">
    <citation type="submission" date="2016-12" db="EMBL/GenBank/DDBJ databases">
        <title>Analysis of the Molecular Diversity Among Cronobacter Species Isolated from Filth Flies Using a Pan Genomic DNA Microarray.</title>
        <authorList>
            <person name="Pava-Ripoll M."/>
            <person name="Tall B."/>
            <person name="Farber J."/>
            <person name="Fanning S."/>
            <person name="Lehner A."/>
            <person name="Stephan R."/>
            <person name="Pagotto F."/>
            <person name="Iverson C."/>
            <person name="Ziobro G."/>
            <person name="Miller A."/>
            <person name="Pearson R."/>
            <person name="Yan Q."/>
            <person name="Kim M."/>
            <person name="Jeong S."/>
            <person name="Park J."/>
            <person name="Jun S."/>
            <person name="Choi H."/>
            <person name="Chung T."/>
            <person name="Yoo Y."/>
            <person name="Park E."/>
            <person name="Hwang S."/>
            <person name="Lee B."/>
            <person name="Sathyamoorthy V."/>
            <person name="Carter L."/>
            <person name="Mammel M."/>
            <person name="Jackson S."/>
            <person name="Kothary M."/>
            <person name="Patel I."/>
            <person name="Grim C."/>
            <person name="Gopinath G."/>
            <person name="Gangiredla J."/>
            <person name="Chase H."/>
        </authorList>
    </citation>
    <scope>NUCLEOTIDE SEQUENCE [LARGE SCALE GENOMIC DNA]</scope>
    <source>
        <strain evidence="1">MOD1-Sh41s</strain>
    </source>
</reference>
<dbReference type="InterPro" id="IPR046702">
    <property type="entry name" value="DUF6572"/>
</dbReference>